<dbReference type="RefSeq" id="WP_306850505.1">
    <property type="nucleotide sequence ID" value="NZ_JAUSSK010000003.1"/>
</dbReference>
<name>A0ABT9SZH5_9GAMM</name>
<proteinExistence type="predicted"/>
<organism evidence="2 3">
    <name type="scientific">Luteibacter jiangsuensis</name>
    <dbReference type="NCBI Taxonomy" id="637577"/>
    <lineage>
        <taxon>Bacteria</taxon>
        <taxon>Pseudomonadati</taxon>
        <taxon>Pseudomonadota</taxon>
        <taxon>Gammaproteobacteria</taxon>
        <taxon>Lysobacterales</taxon>
        <taxon>Rhodanobacteraceae</taxon>
        <taxon>Luteibacter</taxon>
    </lineage>
</organism>
<keyword evidence="1" id="KW-0732">Signal</keyword>
<accession>A0ABT9SZH5</accession>
<evidence type="ECO:0000313" key="2">
    <source>
        <dbReference type="EMBL" id="MDQ0010415.1"/>
    </source>
</evidence>
<feature type="chain" id="PRO_5046864101" description="SmpA/OmlA family protein" evidence="1">
    <location>
        <begin position="27"/>
        <end position="113"/>
    </location>
</feature>
<protein>
    <recommendedName>
        <fullName evidence="4">SmpA/OmlA family protein</fullName>
    </recommendedName>
</protein>
<dbReference type="Proteomes" id="UP001237737">
    <property type="component" value="Unassembled WGS sequence"/>
</dbReference>
<evidence type="ECO:0008006" key="4">
    <source>
        <dbReference type="Google" id="ProtNLM"/>
    </source>
</evidence>
<evidence type="ECO:0000313" key="3">
    <source>
        <dbReference type="Proteomes" id="UP001237737"/>
    </source>
</evidence>
<feature type="signal peptide" evidence="1">
    <location>
        <begin position="1"/>
        <end position="26"/>
    </location>
</feature>
<dbReference type="EMBL" id="JAUSSK010000003">
    <property type="protein sequence ID" value="MDQ0010415.1"/>
    <property type="molecule type" value="Genomic_DNA"/>
</dbReference>
<comment type="caution">
    <text evidence="2">The sequence shown here is derived from an EMBL/GenBank/DDBJ whole genome shotgun (WGS) entry which is preliminary data.</text>
</comment>
<sequence>MNTFKPVFTAIALALVSASLAPSVHAGDTLLMQRVQQEQAMNLPKKGMSMAEVERRFGQPTAKLDSRGGGSRKQPVINRWMYPGYIVYFERSHVIHAVLNTPAGNNLNPASPK</sequence>
<evidence type="ECO:0000256" key="1">
    <source>
        <dbReference type="SAM" id="SignalP"/>
    </source>
</evidence>
<reference evidence="2 3" key="1">
    <citation type="submission" date="2023-07" db="EMBL/GenBank/DDBJ databases">
        <title>Sorghum-associated microbial communities from plants grown in Nebraska, USA.</title>
        <authorList>
            <person name="Schachtman D."/>
        </authorList>
    </citation>
    <scope>NUCLEOTIDE SEQUENCE [LARGE SCALE GENOMIC DNA]</scope>
    <source>
        <strain evidence="2 3">CC60</strain>
    </source>
</reference>
<gene>
    <name evidence="2" type="ORF">J2T07_002605</name>
</gene>
<keyword evidence="3" id="KW-1185">Reference proteome</keyword>